<dbReference type="GO" id="GO:0005829">
    <property type="term" value="C:cytosol"/>
    <property type="evidence" value="ECO:0007669"/>
    <property type="project" value="TreeGrafter"/>
</dbReference>
<dbReference type="InterPro" id="IPR020471">
    <property type="entry name" value="AKR"/>
</dbReference>
<dbReference type="EMBL" id="AAOT01000013">
    <property type="protein sequence ID" value="EAR51347.1"/>
    <property type="molecule type" value="Genomic_DNA"/>
</dbReference>
<dbReference type="SUPFAM" id="SSF51430">
    <property type="entry name" value="NAD(P)-linked oxidoreductase"/>
    <property type="match status" value="1"/>
</dbReference>
<gene>
    <name evidence="2" type="ORF">OG2516_15324</name>
</gene>
<name>Q2CFE8_OCEGH</name>
<dbReference type="InterPro" id="IPR023210">
    <property type="entry name" value="NADP_OxRdtase_dom"/>
</dbReference>
<accession>Q2CFE8</accession>
<keyword evidence="3" id="KW-1185">Reference proteome</keyword>
<evidence type="ECO:0000313" key="2">
    <source>
        <dbReference type="EMBL" id="EAR51347.1"/>
    </source>
</evidence>
<protein>
    <submittedName>
        <fullName evidence="2">Putative oxidoreductase</fullName>
    </submittedName>
</protein>
<evidence type="ECO:0000259" key="1">
    <source>
        <dbReference type="Pfam" id="PF00248"/>
    </source>
</evidence>
<dbReference type="PANTHER" id="PTHR42686">
    <property type="entry name" value="GH17980P-RELATED"/>
    <property type="match status" value="1"/>
</dbReference>
<dbReference type="CDD" id="cd19090">
    <property type="entry name" value="AKR_AKR15A-like"/>
    <property type="match status" value="1"/>
</dbReference>
<comment type="caution">
    <text evidence="2">The sequence shown here is derived from an EMBL/GenBank/DDBJ whole genome shotgun (WGS) entry which is preliminary data.</text>
</comment>
<dbReference type="HOGENOM" id="CLU_023205_5_1_5"/>
<feature type="domain" description="NADP-dependent oxidoreductase" evidence="1">
    <location>
        <begin position="18"/>
        <end position="303"/>
    </location>
</feature>
<dbReference type="RefSeq" id="WP_007256579.1">
    <property type="nucleotide sequence ID" value="NZ_CH724108.1"/>
</dbReference>
<dbReference type="AlphaFoldDB" id="Q2CFE8"/>
<proteinExistence type="predicted"/>
<dbReference type="InterPro" id="IPR036812">
    <property type="entry name" value="NAD(P)_OxRdtase_dom_sf"/>
</dbReference>
<dbReference type="eggNOG" id="COG0667">
    <property type="taxonomic scope" value="Bacteria"/>
</dbReference>
<dbReference type="Gene3D" id="3.20.20.100">
    <property type="entry name" value="NADP-dependent oxidoreductase domain"/>
    <property type="match status" value="1"/>
</dbReference>
<evidence type="ECO:0000313" key="3">
    <source>
        <dbReference type="Proteomes" id="UP000003635"/>
    </source>
</evidence>
<sequence>MTIGTKVNKRLPYPIPDLCFGTSPLGDMPDTYGYGVDAERAQATVQAIFDQSPSFLDTARIYGHGRSEERIGQVIRERGGLPEGVLVSTKLDRHFETGRFDGAQARRSLEQSLEALGLDKVHMLHLHDPEHAADLDEITRHGGALDELFRMKEEGLTDAVGLAMGEVELTRRLLAEREYDTLINHNRFTLLNRNADTLYDEAHARGVAIFNAAPYASGILAKGSANSPRITYQEASEDQLAPVRAIEEVCARHGVQIGVAALQFSMRDPRITSTMVGVSRPERVQQTCDWAAQEVPEALWEELAALPYDTSDPEAERVYKPG</sequence>
<dbReference type="OrthoDB" id="9768851at2"/>
<dbReference type="Proteomes" id="UP000003635">
    <property type="component" value="Unassembled WGS sequence"/>
</dbReference>
<dbReference type="Pfam" id="PF00248">
    <property type="entry name" value="Aldo_ket_red"/>
    <property type="match status" value="1"/>
</dbReference>
<dbReference type="STRING" id="314256.OG2516_15324"/>
<organism evidence="2 3">
    <name type="scientific">Oceanicola granulosus (strain ATCC BAA-861 / DSM 15982 / KCTC 12143 / HTCC2516)</name>
    <dbReference type="NCBI Taxonomy" id="314256"/>
    <lineage>
        <taxon>Bacteria</taxon>
        <taxon>Pseudomonadati</taxon>
        <taxon>Pseudomonadota</taxon>
        <taxon>Alphaproteobacteria</taxon>
        <taxon>Rhodobacterales</taxon>
        <taxon>Roseobacteraceae</taxon>
        <taxon>Oceanicola</taxon>
    </lineage>
</organism>
<dbReference type="GO" id="GO:0016491">
    <property type="term" value="F:oxidoreductase activity"/>
    <property type="evidence" value="ECO:0007669"/>
    <property type="project" value="InterPro"/>
</dbReference>
<dbReference type="PANTHER" id="PTHR42686:SF1">
    <property type="entry name" value="GH17980P-RELATED"/>
    <property type="match status" value="1"/>
</dbReference>
<reference evidence="2 3" key="1">
    <citation type="journal article" date="2010" name="J. Bacteriol.">
        <title>Genome sequences of Oceanicola granulosus HTCC2516(T) and Oceanicola batsensis HTCC2597(TDelta).</title>
        <authorList>
            <person name="Thrash J.C."/>
            <person name="Cho J.C."/>
            <person name="Vergin K.L."/>
            <person name="Giovannoni S.J."/>
        </authorList>
    </citation>
    <scope>NUCLEOTIDE SEQUENCE [LARGE SCALE GENOMIC DNA]</scope>
    <source>
        <strain evidence="3">ATCC BAA-861 / DSM 15982 / KCTC 12143 / HTCC2516</strain>
    </source>
</reference>